<keyword evidence="2" id="KW-1185">Reference proteome</keyword>
<evidence type="ECO:0000313" key="1">
    <source>
        <dbReference type="EMBL" id="MCS7483462.1"/>
    </source>
</evidence>
<comment type="caution">
    <text evidence="1">The sequence shown here is derived from an EMBL/GenBank/DDBJ whole genome shotgun (WGS) entry which is preliminary data.</text>
</comment>
<name>A0A9X2VW34_9PSEU</name>
<sequence length="116" mass="12690">MRNEEIMQRAIGVLTLMHGGDGEADDLRLALKLLQEDVFSYSVAVPDAATEDVAEFVRLALEQVMARVAAFTAGLTLGFQAVAHAYEEQCEDADVAAVLQQLALRLESQRDDERPA</sequence>
<dbReference type="EMBL" id="JANYMP010000032">
    <property type="protein sequence ID" value="MCS7483462.1"/>
    <property type="molecule type" value="Genomic_DNA"/>
</dbReference>
<dbReference type="Proteomes" id="UP001141259">
    <property type="component" value="Unassembled WGS sequence"/>
</dbReference>
<reference evidence="1" key="1">
    <citation type="submission" date="2022-08" db="EMBL/GenBank/DDBJ databases">
        <authorList>
            <person name="Tistechok S."/>
            <person name="Samborskyy M."/>
            <person name="Roman I."/>
        </authorList>
    </citation>
    <scope>NUCLEOTIDE SEQUENCE</scope>
    <source>
        <strain evidence="1">DSM 103496</strain>
    </source>
</reference>
<protein>
    <submittedName>
        <fullName evidence="1">Uncharacterized protein</fullName>
    </submittedName>
</protein>
<organism evidence="1 2">
    <name type="scientific">Umezawaea endophytica</name>
    <dbReference type="NCBI Taxonomy" id="1654476"/>
    <lineage>
        <taxon>Bacteria</taxon>
        <taxon>Bacillati</taxon>
        <taxon>Actinomycetota</taxon>
        <taxon>Actinomycetes</taxon>
        <taxon>Pseudonocardiales</taxon>
        <taxon>Pseudonocardiaceae</taxon>
        <taxon>Umezawaea</taxon>
    </lineage>
</organism>
<proteinExistence type="predicted"/>
<gene>
    <name evidence="1" type="ORF">NZH93_42025</name>
</gene>
<evidence type="ECO:0000313" key="2">
    <source>
        <dbReference type="Proteomes" id="UP001141259"/>
    </source>
</evidence>
<dbReference type="RefSeq" id="WP_259628918.1">
    <property type="nucleotide sequence ID" value="NZ_JANYMP010000032.1"/>
</dbReference>
<accession>A0A9X2VW34</accession>
<dbReference type="AlphaFoldDB" id="A0A9X2VW34"/>